<dbReference type="EMBL" id="CP047593">
    <property type="protein sequence ID" value="QHI69181.1"/>
    <property type="molecule type" value="Genomic_DNA"/>
</dbReference>
<reference evidence="3 4" key="1">
    <citation type="submission" date="2020-01" db="EMBL/GenBank/DDBJ databases">
        <title>Ponticoccus aerotolerans gen. nov., sp. nov., an anaerobic bacterium and proposal of Ponticoccusceae fam. nov., Ponticoccusles ord. nov. and Ponticoccuse classis nov. in the phylum Kiritimatiellaeota.</title>
        <authorList>
            <person name="Zhou L.Y."/>
            <person name="Du Z.J."/>
        </authorList>
    </citation>
    <scope>NUCLEOTIDE SEQUENCE [LARGE SCALE GENOMIC DNA]</scope>
    <source>
        <strain evidence="3 4">S-5007</strain>
    </source>
</reference>
<accession>A0A6P1M5R8</accession>
<dbReference type="PANTHER" id="PTHR48081:SF6">
    <property type="entry name" value="PEPTIDASE S9 PROLYL OLIGOPEPTIDASE CATALYTIC DOMAIN-CONTAINING PROTEIN"/>
    <property type="match status" value="1"/>
</dbReference>
<protein>
    <submittedName>
        <fullName evidence="3">Prolyl oligopeptidase family serine peptidase</fullName>
    </submittedName>
</protein>
<gene>
    <name evidence="3" type="ORF">GT409_06855</name>
</gene>
<sequence>MIQLTGSFSNGTTNPSPAITLVPPANGTANGIGLIIFSGGAYAVTADHEGGNYADFFSKKGFTCFVTHYRVAPNQHPAMFEDALAAIKTVRKKSEEFDLDKIGVIGSSAGGHLVSLLLTRYPESSGSVSLRPDFGILCYPVISGISHTHDDSFKNLLGDHDSSDLRRTVSTELLVHERTPPCFMWHTQEDALVPFENSLLFASALRKKNIPFELHIYEKGSHGLGLNTPFQWAEECCRWVNELQ</sequence>
<dbReference type="GO" id="GO:0008236">
    <property type="term" value="F:serine-type peptidase activity"/>
    <property type="evidence" value="ECO:0007669"/>
    <property type="project" value="InterPro"/>
</dbReference>
<dbReference type="SUPFAM" id="SSF53474">
    <property type="entry name" value="alpha/beta-Hydrolases"/>
    <property type="match status" value="1"/>
</dbReference>
<evidence type="ECO:0000313" key="3">
    <source>
        <dbReference type="EMBL" id="QHI69181.1"/>
    </source>
</evidence>
<keyword evidence="1" id="KW-0378">Hydrolase</keyword>
<dbReference type="AlphaFoldDB" id="A0A6P1M5R8"/>
<evidence type="ECO:0000259" key="2">
    <source>
        <dbReference type="Pfam" id="PF00326"/>
    </source>
</evidence>
<dbReference type="InterPro" id="IPR050300">
    <property type="entry name" value="GDXG_lipolytic_enzyme"/>
</dbReference>
<dbReference type="KEGG" id="taer:GT409_06855"/>
<name>A0A6P1M5R8_9BACT</name>
<dbReference type="PANTHER" id="PTHR48081">
    <property type="entry name" value="AB HYDROLASE SUPERFAMILY PROTEIN C4A8.06C"/>
    <property type="match status" value="1"/>
</dbReference>
<keyword evidence="4" id="KW-1185">Reference proteome</keyword>
<evidence type="ECO:0000313" key="4">
    <source>
        <dbReference type="Proteomes" id="UP000464954"/>
    </source>
</evidence>
<dbReference type="InterPro" id="IPR029058">
    <property type="entry name" value="AB_hydrolase_fold"/>
</dbReference>
<dbReference type="Gene3D" id="3.40.50.1820">
    <property type="entry name" value="alpha/beta hydrolase"/>
    <property type="match status" value="1"/>
</dbReference>
<dbReference type="RefSeq" id="WP_160628230.1">
    <property type="nucleotide sequence ID" value="NZ_CP047593.1"/>
</dbReference>
<organism evidence="3 4">
    <name type="scientific">Tichowtungia aerotolerans</name>
    <dbReference type="NCBI Taxonomy" id="2697043"/>
    <lineage>
        <taxon>Bacteria</taxon>
        <taxon>Pseudomonadati</taxon>
        <taxon>Kiritimatiellota</taxon>
        <taxon>Tichowtungiia</taxon>
        <taxon>Tichowtungiales</taxon>
        <taxon>Tichowtungiaceae</taxon>
        <taxon>Tichowtungia</taxon>
    </lineage>
</organism>
<dbReference type="GO" id="GO:0006508">
    <property type="term" value="P:proteolysis"/>
    <property type="evidence" value="ECO:0007669"/>
    <property type="project" value="InterPro"/>
</dbReference>
<feature type="domain" description="Peptidase S9 prolyl oligopeptidase catalytic" evidence="2">
    <location>
        <begin position="78"/>
        <end position="242"/>
    </location>
</feature>
<proteinExistence type="predicted"/>
<evidence type="ECO:0000256" key="1">
    <source>
        <dbReference type="ARBA" id="ARBA00022801"/>
    </source>
</evidence>
<dbReference type="InterPro" id="IPR001375">
    <property type="entry name" value="Peptidase_S9_cat"/>
</dbReference>
<dbReference type="Proteomes" id="UP000464954">
    <property type="component" value="Chromosome"/>
</dbReference>
<dbReference type="Pfam" id="PF00326">
    <property type="entry name" value="Peptidase_S9"/>
    <property type="match status" value="1"/>
</dbReference>